<dbReference type="GeneTree" id="ENSGT01150000286939"/>
<dbReference type="SMART" id="SM00355">
    <property type="entry name" value="ZnF_C2H2"/>
    <property type="match status" value="4"/>
</dbReference>
<dbReference type="FunFam" id="3.30.160.60:FF:001498">
    <property type="entry name" value="Zinc finger protein 404"/>
    <property type="match status" value="1"/>
</dbReference>
<keyword evidence="2" id="KW-0479">Metal-binding</keyword>
<reference evidence="10" key="1">
    <citation type="submission" date="2025-08" db="UniProtKB">
        <authorList>
            <consortium name="Ensembl"/>
        </authorList>
    </citation>
    <scope>IDENTIFICATION</scope>
</reference>
<dbReference type="InterPro" id="IPR013087">
    <property type="entry name" value="Znf_C2H2_type"/>
</dbReference>
<dbReference type="FunFam" id="3.30.160.60:FF:000100">
    <property type="entry name" value="Zinc finger 45-like"/>
    <property type="match status" value="1"/>
</dbReference>
<dbReference type="InterPro" id="IPR050331">
    <property type="entry name" value="Zinc_finger"/>
</dbReference>
<evidence type="ECO:0000313" key="10">
    <source>
        <dbReference type="Ensembl" id="ENSMAMP00000053293.1"/>
    </source>
</evidence>
<name>A0A7N8XMY3_9TELE</name>
<dbReference type="Proteomes" id="UP000261640">
    <property type="component" value="Unplaced"/>
</dbReference>
<feature type="domain" description="C2H2-type" evidence="9">
    <location>
        <begin position="97"/>
        <end position="124"/>
    </location>
</feature>
<comment type="subcellular location">
    <subcellularLocation>
        <location evidence="1">Nucleus</location>
    </subcellularLocation>
</comment>
<keyword evidence="5" id="KW-0862">Zinc</keyword>
<dbReference type="InParanoid" id="A0A7N8XMY3"/>
<dbReference type="Ensembl" id="ENSMAMT00000068715.1">
    <property type="protein sequence ID" value="ENSMAMP00000053293.1"/>
    <property type="gene ID" value="ENSMAMG00000028321.1"/>
</dbReference>
<keyword evidence="4 8" id="KW-0863">Zinc-finger</keyword>
<dbReference type="PROSITE" id="PS00028">
    <property type="entry name" value="ZINC_FINGER_C2H2_1"/>
    <property type="match status" value="4"/>
</dbReference>
<evidence type="ECO:0000256" key="8">
    <source>
        <dbReference type="PROSITE-ProRule" id="PRU00042"/>
    </source>
</evidence>
<evidence type="ECO:0000256" key="2">
    <source>
        <dbReference type="ARBA" id="ARBA00022723"/>
    </source>
</evidence>
<dbReference type="FunFam" id="3.30.160.60:FF:000045">
    <property type="entry name" value="ZFP69 zinc finger protein B"/>
    <property type="match status" value="1"/>
</dbReference>
<dbReference type="PANTHER" id="PTHR16515">
    <property type="entry name" value="PR DOMAIN ZINC FINGER PROTEIN"/>
    <property type="match status" value="1"/>
</dbReference>
<protein>
    <recommendedName>
        <fullName evidence="9">C2H2-type domain-containing protein</fullName>
    </recommendedName>
</protein>
<dbReference type="InterPro" id="IPR036236">
    <property type="entry name" value="Znf_C2H2_sf"/>
</dbReference>
<evidence type="ECO:0000256" key="6">
    <source>
        <dbReference type="ARBA" id="ARBA00023125"/>
    </source>
</evidence>
<evidence type="ECO:0000256" key="7">
    <source>
        <dbReference type="ARBA" id="ARBA00023242"/>
    </source>
</evidence>
<dbReference type="PANTHER" id="PTHR16515:SF49">
    <property type="entry name" value="GASTRULA ZINC FINGER PROTEIN XLCGF49.1-LIKE-RELATED"/>
    <property type="match status" value="1"/>
</dbReference>
<evidence type="ECO:0000256" key="3">
    <source>
        <dbReference type="ARBA" id="ARBA00022737"/>
    </source>
</evidence>
<dbReference type="Pfam" id="PF12874">
    <property type="entry name" value="zf-met"/>
    <property type="match status" value="1"/>
</dbReference>
<dbReference type="Gene3D" id="3.30.160.60">
    <property type="entry name" value="Classic Zinc Finger"/>
    <property type="match status" value="4"/>
</dbReference>
<feature type="domain" description="C2H2-type" evidence="9">
    <location>
        <begin position="69"/>
        <end position="96"/>
    </location>
</feature>
<dbReference type="SUPFAM" id="SSF57667">
    <property type="entry name" value="beta-beta-alpha zinc fingers"/>
    <property type="match status" value="2"/>
</dbReference>
<feature type="domain" description="C2H2-type" evidence="9">
    <location>
        <begin position="38"/>
        <end position="68"/>
    </location>
</feature>
<keyword evidence="7" id="KW-0539">Nucleus</keyword>
<keyword evidence="6" id="KW-0238">DNA-binding</keyword>
<dbReference type="GO" id="GO:0003677">
    <property type="term" value="F:DNA binding"/>
    <property type="evidence" value="ECO:0007669"/>
    <property type="project" value="UniProtKB-KW"/>
</dbReference>
<dbReference type="Pfam" id="PF00096">
    <property type="entry name" value="zf-C2H2"/>
    <property type="match status" value="3"/>
</dbReference>
<evidence type="ECO:0000259" key="9">
    <source>
        <dbReference type="PROSITE" id="PS50157"/>
    </source>
</evidence>
<dbReference type="AlphaFoldDB" id="A0A7N8XMY3"/>
<evidence type="ECO:0000313" key="11">
    <source>
        <dbReference type="Proteomes" id="UP000261640"/>
    </source>
</evidence>
<reference evidence="10" key="2">
    <citation type="submission" date="2025-09" db="UniProtKB">
        <authorList>
            <consortium name="Ensembl"/>
        </authorList>
    </citation>
    <scope>IDENTIFICATION</scope>
</reference>
<feature type="domain" description="C2H2-type" evidence="9">
    <location>
        <begin position="10"/>
        <end position="37"/>
    </location>
</feature>
<keyword evidence="3" id="KW-0677">Repeat</keyword>
<dbReference type="PROSITE" id="PS50157">
    <property type="entry name" value="ZINC_FINGER_C2H2_2"/>
    <property type="match status" value="4"/>
</dbReference>
<dbReference type="GO" id="GO:0008270">
    <property type="term" value="F:zinc ion binding"/>
    <property type="evidence" value="ECO:0007669"/>
    <property type="project" value="UniProtKB-KW"/>
</dbReference>
<accession>A0A7N8XMY3</accession>
<dbReference type="GO" id="GO:0010468">
    <property type="term" value="P:regulation of gene expression"/>
    <property type="evidence" value="ECO:0007669"/>
    <property type="project" value="TreeGrafter"/>
</dbReference>
<evidence type="ECO:0000256" key="4">
    <source>
        <dbReference type="ARBA" id="ARBA00022771"/>
    </source>
</evidence>
<evidence type="ECO:0000256" key="1">
    <source>
        <dbReference type="ARBA" id="ARBA00004123"/>
    </source>
</evidence>
<keyword evidence="11" id="KW-1185">Reference proteome</keyword>
<sequence length="223" mass="24866">MSAHAGHKPYSCSLCGKRFTKKVNLVVHQRVHTGEKPYSCPDCGVSYAQLGCLRRHRHRHKTHGGENLYSCSFCEKVFSTPSSFRDHIRLHTGQKPHRCSLCCKSFNRPGLLRKHLQKHTEEDQVVRTEGAADTVSDMSQCSGSGLYPLTLNTPLTHQGPACVTGPEQSCHRLTVTLTRTELDVSNHIEVGSDLSVWLKAVVHGNIRNHQLMEKNSPAVRTPP</sequence>
<organism evidence="10 11">
    <name type="scientific">Mastacembelus armatus</name>
    <name type="common">zig-zag eel</name>
    <dbReference type="NCBI Taxonomy" id="205130"/>
    <lineage>
        <taxon>Eukaryota</taxon>
        <taxon>Metazoa</taxon>
        <taxon>Chordata</taxon>
        <taxon>Craniata</taxon>
        <taxon>Vertebrata</taxon>
        <taxon>Euteleostomi</taxon>
        <taxon>Actinopterygii</taxon>
        <taxon>Neopterygii</taxon>
        <taxon>Teleostei</taxon>
        <taxon>Neoteleostei</taxon>
        <taxon>Acanthomorphata</taxon>
        <taxon>Anabantaria</taxon>
        <taxon>Synbranchiformes</taxon>
        <taxon>Mastacembelidae</taxon>
        <taxon>Mastacembelus</taxon>
    </lineage>
</organism>
<dbReference type="GO" id="GO:0005634">
    <property type="term" value="C:nucleus"/>
    <property type="evidence" value="ECO:0007669"/>
    <property type="project" value="UniProtKB-SubCell"/>
</dbReference>
<proteinExistence type="predicted"/>
<dbReference type="FunFam" id="3.30.160.60:FF:000358">
    <property type="entry name" value="zinc finger protein 24"/>
    <property type="match status" value="1"/>
</dbReference>
<evidence type="ECO:0000256" key="5">
    <source>
        <dbReference type="ARBA" id="ARBA00022833"/>
    </source>
</evidence>